<dbReference type="OrthoDB" id="444540at2759"/>
<dbReference type="InterPro" id="IPR011992">
    <property type="entry name" value="EF-hand-dom_pair"/>
</dbReference>
<dbReference type="GO" id="GO:0005509">
    <property type="term" value="F:calcium ion binding"/>
    <property type="evidence" value="ECO:0007669"/>
    <property type="project" value="InterPro"/>
</dbReference>
<dbReference type="SUPFAM" id="SSF47473">
    <property type="entry name" value="EF-hand"/>
    <property type="match status" value="1"/>
</dbReference>
<dbReference type="AlphaFoldDB" id="A0A0G4IIB8"/>
<protein>
    <recommendedName>
        <fullName evidence="2">EF-hand domain-containing protein</fullName>
    </recommendedName>
</protein>
<evidence type="ECO:0000256" key="1">
    <source>
        <dbReference type="ARBA" id="ARBA00022837"/>
    </source>
</evidence>
<proteinExistence type="predicted"/>
<accession>A0A0G4IIB8</accession>
<evidence type="ECO:0000259" key="2">
    <source>
        <dbReference type="PROSITE" id="PS50222"/>
    </source>
</evidence>
<dbReference type="InterPro" id="IPR018247">
    <property type="entry name" value="EF_Hand_1_Ca_BS"/>
</dbReference>
<sequence length="301" mass="34779">MDPLDATSTRGPTVRAKARWAKMKRSVDITKRWVSTIQSSEYRMNHTLFHNGMLRLWATRHGKTVATVPILGKTRMHYKNLFNLLGKHIDQDGSGKVDVDEFLESARSCGLEFTRDQVADMISSCDHQDEDTLDFNEFQNLMDRDVGSLSARELSSGTPFAYFMLTWQRRLLMSHMMDSLELSPTDISILKHMRRLAAERRDQEKRAEIDRYWAAQYTKTGAFSRADALSQVNAAEEHRFQRLHERLCGPHASRRFRGHRQLSLLEAHGKVQVSLDIMRHVQDAMRGTDQQGDDDDHHQPK</sequence>
<keyword evidence="1" id="KW-0106">Calcium</keyword>
<dbReference type="CDD" id="cd00051">
    <property type="entry name" value="EFh"/>
    <property type="match status" value="1"/>
</dbReference>
<evidence type="ECO:0000313" key="4">
    <source>
        <dbReference type="Proteomes" id="UP000039324"/>
    </source>
</evidence>
<dbReference type="PROSITE" id="PS50222">
    <property type="entry name" value="EF_HAND_2"/>
    <property type="match status" value="1"/>
</dbReference>
<organism evidence="3 4">
    <name type="scientific">Plasmodiophora brassicae</name>
    <name type="common">Clubroot disease agent</name>
    <dbReference type="NCBI Taxonomy" id="37360"/>
    <lineage>
        <taxon>Eukaryota</taxon>
        <taxon>Sar</taxon>
        <taxon>Rhizaria</taxon>
        <taxon>Endomyxa</taxon>
        <taxon>Phytomyxea</taxon>
        <taxon>Plasmodiophorida</taxon>
        <taxon>Plasmodiophoridae</taxon>
        <taxon>Plasmodiophora</taxon>
    </lineage>
</organism>
<gene>
    <name evidence="3" type="ORF">PBRA_003640</name>
</gene>
<dbReference type="Proteomes" id="UP000039324">
    <property type="component" value="Unassembled WGS sequence"/>
</dbReference>
<dbReference type="PROSITE" id="PS00018">
    <property type="entry name" value="EF_HAND_1"/>
    <property type="match status" value="1"/>
</dbReference>
<dbReference type="InterPro" id="IPR002048">
    <property type="entry name" value="EF_hand_dom"/>
</dbReference>
<feature type="domain" description="EF-hand" evidence="2">
    <location>
        <begin position="87"/>
        <end position="112"/>
    </location>
</feature>
<keyword evidence="4" id="KW-1185">Reference proteome</keyword>
<reference evidence="3 4" key="1">
    <citation type="submission" date="2015-02" db="EMBL/GenBank/DDBJ databases">
        <authorList>
            <person name="Chooi Y.-H."/>
        </authorList>
    </citation>
    <scope>NUCLEOTIDE SEQUENCE [LARGE SCALE GENOMIC DNA]</scope>
    <source>
        <strain evidence="3">E3</strain>
    </source>
</reference>
<evidence type="ECO:0000313" key="3">
    <source>
        <dbReference type="EMBL" id="CEO94827.1"/>
    </source>
</evidence>
<dbReference type="Pfam" id="PF13499">
    <property type="entry name" value="EF-hand_7"/>
    <property type="match status" value="1"/>
</dbReference>
<dbReference type="Gene3D" id="1.10.238.10">
    <property type="entry name" value="EF-hand"/>
    <property type="match status" value="1"/>
</dbReference>
<name>A0A0G4IIB8_PLABS</name>
<dbReference type="EMBL" id="CDSF01000002">
    <property type="protein sequence ID" value="CEO94827.1"/>
    <property type="molecule type" value="Genomic_DNA"/>
</dbReference>